<keyword evidence="10 14" id="KW-0067">ATP-binding</keyword>
<comment type="similarity">
    <text evidence="2">Belongs to the protein kinase superfamily. TKL Ser/Thr protein kinase family. TGFB receptor subfamily.</text>
</comment>
<evidence type="ECO:0000256" key="11">
    <source>
        <dbReference type="ARBA" id="ARBA00022989"/>
    </source>
</evidence>
<dbReference type="GO" id="GO:0005524">
    <property type="term" value="F:ATP binding"/>
    <property type="evidence" value="ECO:0007669"/>
    <property type="project" value="UniProtKB-UniRule"/>
</dbReference>
<evidence type="ECO:0000313" key="20">
    <source>
        <dbReference type="Proteomes" id="UP001501920"/>
    </source>
</evidence>
<dbReference type="SUPFAM" id="SSF56112">
    <property type="entry name" value="Protein kinase-like (PK-like)"/>
    <property type="match status" value="1"/>
</dbReference>
<dbReference type="InterPro" id="IPR011009">
    <property type="entry name" value="Kinase-like_dom_sf"/>
</dbReference>
<feature type="compositionally biased region" description="Basic and acidic residues" evidence="15">
    <location>
        <begin position="858"/>
        <end position="872"/>
    </location>
</feature>
<dbReference type="FunFam" id="1.10.510.10:FF:000180">
    <property type="entry name" value="Receptor protein serine/threonine kinase"/>
    <property type="match status" value="1"/>
</dbReference>
<feature type="compositionally biased region" description="Polar residues" evidence="15">
    <location>
        <begin position="533"/>
        <end position="554"/>
    </location>
</feature>
<dbReference type="OMA" id="ECHDDHC"/>
<feature type="transmembrane region" description="Helical" evidence="16">
    <location>
        <begin position="152"/>
        <end position="174"/>
    </location>
</feature>
<dbReference type="RefSeq" id="XP_017538845.1">
    <property type="nucleotide sequence ID" value="XM_017683356.2"/>
</dbReference>
<feature type="region of interest" description="Disordered" evidence="15">
    <location>
        <begin position="787"/>
        <end position="969"/>
    </location>
</feature>
<dbReference type="CDD" id="cd14054">
    <property type="entry name" value="STKc_BMPR2_AMHR2"/>
    <property type="match status" value="1"/>
</dbReference>
<proteinExistence type="inferred from homology"/>
<feature type="compositionally biased region" description="Polar residues" evidence="15">
    <location>
        <begin position="805"/>
        <end position="828"/>
    </location>
</feature>
<evidence type="ECO:0000256" key="9">
    <source>
        <dbReference type="ARBA" id="ARBA00022777"/>
    </source>
</evidence>
<evidence type="ECO:0000313" key="19">
    <source>
        <dbReference type="Ensembl" id="ENSPNAP00000014185.1"/>
    </source>
</evidence>
<evidence type="ECO:0000256" key="2">
    <source>
        <dbReference type="ARBA" id="ARBA00009605"/>
    </source>
</evidence>
<dbReference type="GO" id="GO:0043235">
    <property type="term" value="C:receptor complex"/>
    <property type="evidence" value="ECO:0007669"/>
    <property type="project" value="TreeGrafter"/>
</dbReference>
<dbReference type="AlphaFoldDB" id="A0A3B4CS34"/>
<dbReference type="GeneTree" id="ENSGT00940000156449"/>
<dbReference type="OrthoDB" id="669224at2759"/>
<feature type="region of interest" description="Disordered" evidence="15">
    <location>
        <begin position="998"/>
        <end position="1044"/>
    </location>
</feature>
<dbReference type="InterPro" id="IPR000333">
    <property type="entry name" value="TGFB_receptor"/>
</dbReference>
<feature type="compositionally biased region" description="Basic and acidic residues" evidence="15">
    <location>
        <begin position="958"/>
        <end position="968"/>
    </location>
</feature>
<feature type="compositionally biased region" description="Polar residues" evidence="15">
    <location>
        <begin position="1031"/>
        <end position="1044"/>
    </location>
</feature>
<feature type="signal peptide" evidence="17">
    <location>
        <begin position="1"/>
        <end position="25"/>
    </location>
</feature>
<evidence type="ECO:0000256" key="7">
    <source>
        <dbReference type="ARBA" id="ARBA00022729"/>
    </source>
</evidence>
<keyword evidence="6 16" id="KW-0812">Transmembrane</keyword>
<evidence type="ECO:0000256" key="6">
    <source>
        <dbReference type="ARBA" id="ARBA00022692"/>
    </source>
</evidence>
<feature type="region of interest" description="Disordered" evidence="15">
    <location>
        <begin position="597"/>
        <end position="675"/>
    </location>
</feature>
<feature type="region of interest" description="Disordered" evidence="15">
    <location>
        <begin position="698"/>
        <end position="733"/>
    </location>
</feature>
<evidence type="ECO:0000259" key="18">
    <source>
        <dbReference type="PROSITE" id="PS50011"/>
    </source>
</evidence>
<dbReference type="Pfam" id="PF00069">
    <property type="entry name" value="Pkinase"/>
    <property type="match status" value="1"/>
</dbReference>
<dbReference type="InterPro" id="IPR000719">
    <property type="entry name" value="Prot_kinase_dom"/>
</dbReference>
<evidence type="ECO:0000256" key="16">
    <source>
        <dbReference type="SAM" id="Phobius"/>
    </source>
</evidence>
<evidence type="ECO:0000256" key="17">
    <source>
        <dbReference type="SAM" id="SignalP"/>
    </source>
</evidence>
<keyword evidence="13" id="KW-0675">Receptor</keyword>
<feature type="compositionally biased region" description="Polar residues" evidence="15">
    <location>
        <begin position="597"/>
        <end position="619"/>
    </location>
</feature>
<dbReference type="GO" id="GO:0030509">
    <property type="term" value="P:BMP signaling pathway"/>
    <property type="evidence" value="ECO:0007669"/>
    <property type="project" value="TreeGrafter"/>
</dbReference>
<dbReference type="InterPro" id="IPR045860">
    <property type="entry name" value="Snake_toxin-like_sf"/>
</dbReference>
<dbReference type="EC" id="2.7.11.30" evidence="3"/>
<name>A0A3B4CS34_PYGNA</name>
<keyword evidence="20" id="KW-1185">Reference proteome</keyword>
<keyword evidence="11 16" id="KW-1133">Transmembrane helix</keyword>
<evidence type="ECO:0000256" key="12">
    <source>
        <dbReference type="ARBA" id="ARBA00023136"/>
    </source>
</evidence>
<evidence type="ECO:0000256" key="13">
    <source>
        <dbReference type="ARBA" id="ARBA00023170"/>
    </source>
</evidence>
<keyword evidence="4" id="KW-0723">Serine/threonine-protein kinase</keyword>
<dbReference type="STRING" id="42514.ENSPNAP00000014185"/>
<feature type="compositionally biased region" description="Low complexity" evidence="15">
    <location>
        <begin position="843"/>
        <end position="854"/>
    </location>
</feature>
<organism evidence="19 20">
    <name type="scientific">Pygocentrus nattereri</name>
    <name type="common">Red-bellied piranha</name>
    <dbReference type="NCBI Taxonomy" id="42514"/>
    <lineage>
        <taxon>Eukaryota</taxon>
        <taxon>Metazoa</taxon>
        <taxon>Chordata</taxon>
        <taxon>Craniata</taxon>
        <taxon>Vertebrata</taxon>
        <taxon>Euteleostomi</taxon>
        <taxon>Actinopterygii</taxon>
        <taxon>Neopterygii</taxon>
        <taxon>Teleostei</taxon>
        <taxon>Ostariophysi</taxon>
        <taxon>Characiformes</taxon>
        <taxon>Characoidei</taxon>
        <taxon>Pygocentrus</taxon>
    </lineage>
</organism>
<evidence type="ECO:0000256" key="4">
    <source>
        <dbReference type="ARBA" id="ARBA00022527"/>
    </source>
</evidence>
<sequence>MAAEGRVTVFDIGLFALVLLSPVAAAQAEERECAYAELAENIGRGGEGRVFPENSTIRCNQGGRCYGLWEKKQDGFQLVKQGCWATVNGHRSECHDDHCQVTNTPSQIQNGNYRFCCCSKDMCNLNFTEDFPTPCPTTAQPVHTHQLYREEAILIALATVSVVAVLVVLLFFIYRVLRGHGKQSLHNLNMLEAAFSPPSLDLDNLKLLELIGRGRYGAVYRGCLDERSVAVKVFSSGNHQPFVNERSIYRLLLDHDNIARFLESEERLGTDGRTEYLLLLEFYPHGSLCTYLNARVVDWLSCCRLVLSVTRGLAYLHTELMRGDVYKPAVSHRDLNSRNVLVKADGCCVISDFGLSMTLTGKKQSGHAEDDNTAISEVGTVRYMAPEVLEGAVNLRDCEAALKQVDVYALGLLYWESFMRCADLFPGESAPAFQLAFQAEVGNHPTIEDMQALVSRHKQRPKFPEAWKENSLAVRSLKETMEDCWDQDAEARLTAQCAEERLAELLLLWERNKSVSPALNRSTALHNHRNLSHGRQTPKTGTYSEFSSSATTEGQEGVAKPPHSDASTEPGSVGGVNGLGGTAVEKNRNCINYERQQAQSRLSGTDSSTPTPLTESCPTAPQPAGGGSVPPCTQLTQEDLETPKLDPSEVQRNLRESSDESLMEHSQKQFCSPEMVNPQSPFYPLIKMAAEVTGSQARHGDAPTTILPKQQNVPKRPSSLNLHTKPVGKLASSSASSSLRLKFSKLGKSNLRKTDVGVARAKAVAPATEPHPVMVAKNNTSVDNAIIVNGSTTGSTDLPPGEAISNPSQDNGGTSSDDLTFGLLTTSPDEQEPLLRREAQPDNANNNNSNNNTGEGEGDGKGEEVGGERGESSECAGPAGDPQSSSATDPLAVSLPCPASDLVTPQVVPQIQAQPQAQPEDVPQGEALLRQNRVRRPERPNSLDLSITTLPLLGGQSHGDDNESSGEKIKKRVKTPYALKKWRPATWVITTDTLDAELNNNSRAGGQNPGQAGTSRPKSAPNLYLGGRGGVTSSFTSDPSDCDF</sequence>
<feature type="compositionally biased region" description="Polar residues" evidence="15">
    <location>
        <begin position="707"/>
        <end position="722"/>
    </location>
</feature>
<dbReference type="InterPro" id="IPR000472">
    <property type="entry name" value="Activin_recp"/>
</dbReference>
<feature type="compositionally biased region" description="Low complexity" evidence="15">
    <location>
        <begin position="905"/>
        <end position="919"/>
    </location>
</feature>
<keyword evidence="5" id="KW-0808">Transferase</keyword>
<dbReference type="GeneID" id="108411670"/>
<keyword evidence="8 14" id="KW-0547">Nucleotide-binding</keyword>
<feature type="compositionally biased region" description="Gly residues" evidence="15">
    <location>
        <begin position="572"/>
        <end position="581"/>
    </location>
</feature>
<feature type="region of interest" description="Disordered" evidence="15">
    <location>
        <begin position="520"/>
        <end position="583"/>
    </location>
</feature>
<dbReference type="GO" id="GO:0005024">
    <property type="term" value="F:transforming growth factor beta receptor activity"/>
    <property type="evidence" value="ECO:0007669"/>
    <property type="project" value="TreeGrafter"/>
</dbReference>
<dbReference type="PROSITE" id="PS50011">
    <property type="entry name" value="PROTEIN_KINASE_DOM"/>
    <property type="match status" value="1"/>
</dbReference>
<dbReference type="Proteomes" id="UP001501920">
    <property type="component" value="Chromosome 30"/>
</dbReference>
<keyword evidence="12 16" id="KW-0472">Membrane</keyword>
<reference evidence="19" key="3">
    <citation type="submission" date="2025-09" db="UniProtKB">
        <authorList>
            <consortium name="Ensembl"/>
        </authorList>
    </citation>
    <scope>IDENTIFICATION</scope>
</reference>
<dbReference type="SUPFAM" id="SSF57302">
    <property type="entry name" value="Snake toxin-like"/>
    <property type="match status" value="1"/>
</dbReference>
<feature type="compositionally biased region" description="Basic and acidic residues" evidence="15">
    <location>
        <begin position="641"/>
        <end position="667"/>
    </location>
</feature>
<dbReference type="CDD" id="cd23614">
    <property type="entry name" value="TFP_LU_ECD_BMPR2"/>
    <property type="match status" value="1"/>
</dbReference>
<evidence type="ECO:0000256" key="5">
    <source>
        <dbReference type="ARBA" id="ARBA00022679"/>
    </source>
</evidence>
<dbReference type="CTD" id="562822"/>
<dbReference type="Ensembl" id="ENSPNAT00000022089.2">
    <property type="protein sequence ID" value="ENSPNAP00000014185.1"/>
    <property type="gene ID" value="ENSPNAG00000003628.2"/>
</dbReference>
<protein>
    <recommendedName>
        <fullName evidence="3">receptor protein serine/threonine kinase</fullName>
        <ecNumber evidence="3">2.7.11.30</ecNumber>
    </recommendedName>
</protein>
<feature type="compositionally biased region" description="Polar residues" evidence="15">
    <location>
        <begin position="787"/>
        <end position="796"/>
    </location>
</feature>
<dbReference type="PANTHER" id="PTHR23255:SF63">
    <property type="entry name" value="BONE MORPHOGENETIC PROTEIN RECEPTOR TYPE-2"/>
    <property type="match status" value="1"/>
</dbReference>
<evidence type="ECO:0000256" key="1">
    <source>
        <dbReference type="ARBA" id="ARBA00004479"/>
    </source>
</evidence>
<dbReference type="Gene3D" id="3.30.200.20">
    <property type="entry name" value="Phosphorylase Kinase, domain 1"/>
    <property type="match status" value="1"/>
</dbReference>
<dbReference type="GO" id="GO:0005886">
    <property type="term" value="C:plasma membrane"/>
    <property type="evidence" value="ECO:0007669"/>
    <property type="project" value="TreeGrafter"/>
</dbReference>
<evidence type="ECO:0000256" key="3">
    <source>
        <dbReference type="ARBA" id="ARBA00012401"/>
    </source>
</evidence>
<reference evidence="19" key="2">
    <citation type="submission" date="2025-08" db="UniProtKB">
        <authorList>
            <consortium name="Ensembl"/>
        </authorList>
    </citation>
    <scope>IDENTIFICATION</scope>
</reference>
<feature type="chain" id="PRO_5017315263" description="receptor protein serine/threonine kinase" evidence="17">
    <location>
        <begin position="26"/>
        <end position="1044"/>
    </location>
</feature>
<dbReference type="InterPro" id="IPR017441">
    <property type="entry name" value="Protein_kinase_ATP_BS"/>
</dbReference>
<reference evidence="19 20" key="1">
    <citation type="submission" date="2020-10" db="EMBL/GenBank/DDBJ databases">
        <title>Pygocentrus nattereri (red-bellied piranha) genome, fPygNat1, primary haplotype.</title>
        <authorList>
            <person name="Myers G."/>
            <person name="Meyer A."/>
            <person name="Karagic N."/>
            <person name="Pippel M."/>
            <person name="Winkler S."/>
            <person name="Tracey A."/>
            <person name="Wood J."/>
            <person name="Formenti G."/>
            <person name="Howe K."/>
            <person name="Fedrigo O."/>
            <person name="Jarvis E.D."/>
        </authorList>
    </citation>
    <scope>NUCLEOTIDE SEQUENCE [LARGE SCALE GENOMIC DNA]</scope>
</reference>
<dbReference type="Gene3D" id="1.10.510.10">
    <property type="entry name" value="Transferase(Phosphotransferase) domain 1"/>
    <property type="match status" value="1"/>
</dbReference>
<feature type="binding site" evidence="14">
    <location>
        <position position="232"/>
    </location>
    <ligand>
        <name>ATP</name>
        <dbReference type="ChEBI" id="CHEBI:30616"/>
    </ligand>
</feature>
<evidence type="ECO:0000256" key="15">
    <source>
        <dbReference type="SAM" id="MobiDB-lite"/>
    </source>
</evidence>
<dbReference type="PANTHER" id="PTHR23255">
    <property type="entry name" value="TRANSFORMING GROWTH FACTOR-BETA RECEPTOR TYPE I AND II"/>
    <property type="match status" value="1"/>
</dbReference>
<accession>A0A3B4CS34</accession>
<keyword evidence="9" id="KW-0418">Kinase</keyword>
<dbReference type="Pfam" id="PF01064">
    <property type="entry name" value="Activin_recp"/>
    <property type="match status" value="1"/>
</dbReference>
<keyword evidence="7 17" id="KW-0732">Signal</keyword>
<feature type="compositionally biased region" description="Polar residues" evidence="15">
    <location>
        <begin position="998"/>
        <end position="1017"/>
    </location>
</feature>
<comment type="subcellular location">
    <subcellularLocation>
        <location evidence="1">Membrane</location>
        <topology evidence="1">Single-pass type I membrane protein</topology>
    </subcellularLocation>
</comment>
<evidence type="ECO:0000256" key="10">
    <source>
        <dbReference type="ARBA" id="ARBA00022840"/>
    </source>
</evidence>
<evidence type="ECO:0000256" key="8">
    <source>
        <dbReference type="ARBA" id="ARBA00022741"/>
    </source>
</evidence>
<dbReference type="PROSITE" id="PS00107">
    <property type="entry name" value="PROTEIN_KINASE_ATP"/>
    <property type="match status" value="1"/>
</dbReference>
<evidence type="ECO:0000256" key="14">
    <source>
        <dbReference type="PROSITE-ProRule" id="PRU10141"/>
    </source>
</evidence>
<dbReference type="GO" id="GO:0001944">
    <property type="term" value="P:vasculature development"/>
    <property type="evidence" value="ECO:0007669"/>
    <property type="project" value="TreeGrafter"/>
</dbReference>
<feature type="domain" description="Protein kinase" evidence="18">
    <location>
        <begin position="205"/>
        <end position="506"/>
    </location>
</feature>
<dbReference type="Gene3D" id="2.10.60.10">
    <property type="entry name" value="CD59"/>
    <property type="match status" value="1"/>
</dbReference>